<feature type="chain" id="PRO_5019558691" evidence="1">
    <location>
        <begin position="28"/>
        <end position="200"/>
    </location>
</feature>
<keyword evidence="3" id="KW-1185">Reference proteome</keyword>
<proteinExistence type="predicted"/>
<feature type="signal peptide" evidence="1">
    <location>
        <begin position="1"/>
        <end position="27"/>
    </location>
</feature>
<comment type="caution">
    <text evidence="2">The sequence shown here is derived from an EMBL/GenBank/DDBJ whole genome shotgun (WGS) entry which is preliminary data.</text>
</comment>
<dbReference type="VEuPathDB" id="MicrosporidiaDB:TUBRATIS_26470"/>
<reference evidence="2 3" key="1">
    <citation type="submission" date="2018-10" db="EMBL/GenBank/DDBJ databases">
        <title>Draft genome sequence of the microsporidian Tubulinosema ratisbonensis.</title>
        <authorList>
            <person name="Polonais V."/>
            <person name="Peyretaillade E."/>
            <person name="Niehus S."/>
            <person name="Wawrzyniak I."/>
            <person name="Franchet A."/>
            <person name="Gaspin C."/>
            <person name="Reichstadt M."/>
            <person name="Belser C."/>
            <person name="Labadie K."/>
            <person name="Delbac F."/>
            <person name="Ferrandon D."/>
        </authorList>
    </citation>
    <scope>NUCLEOTIDE SEQUENCE [LARGE SCALE GENOMIC DNA]</scope>
    <source>
        <strain evidence="2 3">Franzen</strain>
    </source>
</reference>
<keyword evidence="1" id="KW-0732">Signal</keyword>
<dbReference type="EMBL" id="RCSS01000721">
    <property type="protein sequence ID" value="RVD90918.1"/>
    <property type="molecule type" value="Genomic_DNA"/>
</dbReference>
<sequence length="200" mass="24149">MHKSKFTWVLFDCFVVFLLHKSNEVLLLLVPDMYFLINEIKNGDHGTKILAKIKTIISLIAYKLEFLKLKYKEEIKSNPGIFKTNTIHNLPFVSKFILECKIIITSFYMHNFKLKDYPLKHVMFSAFLTFVKVYYKPFYGLSKYQEFVFSYFLNFDIDFEKLELKRDHIYVKETRKQRHLVKVIDKYHFSGFYEKILFIS</sequence>
<evidence type="ECO:0000256" key="1">
    <source>
        <dbReference type="SAM" id="SignalP"/>
    </source>
</evidence>
<name>A0A437AIK1_9MICR</name>
<dbReference type="Proteomes" id="UP000282876">
    <property type="component" value="Unassembled WGS sequence"/>
</dbReference>
<protein>
    <submittedName>
        <fullName evidence="2">Uncharacterized protein</fullName>
    </submittedName>
</protein>
<organism evidence="2 3">
    <name type="scientific">Tubulinosema ratisbonensis</name>
    <dbReference type="NCBI Taxonomy" id="291195"/>
    <lineage>
        <taxon>Eukaryota</taxon>
        <taxon>Fungi</taxon>
        <taxon>Fungi incertae sedis</taxon>
        <taxon>Microsporidia</taxon>
        <taxon>Tubulinosematoidea</taxon>
        <taxon>Tubulinosematidae</taxon>
        <taxon>Tubulinosema</taxon>
    </lineage>
</organism>
<accession>A0A437AIK1</accession>
<dbReference type="AlphaFoldDB" id="A0A437AIK1"/>
<evidence type="ECO:0000313" key="3">
    <source>
        <dbReference type="Proteomes" id="UP000282876"/>
    </source>
</evidence>
<gene>
    <name evidence="2" type="ORF">TUBRATIS_26470</name>
</gene>
<evidence type="ECO:0000313" key="2">
    <source>
        <dbReference type="EMBL" id="RVD90918.1"/>
    </source>
</evidence>